<dbReference type="EMBL" id="RJJD01000010">
    <property type="protein sequence ID" value="RNI24976.1"/>
    <property type="molecule type" value="Genomic_DNA"/>
</dbReference>
<reference evidence="4 5" key="1">
    <citation type="submission" date="2018-11" db="EMBL/GenBank/DDBJ databases">
        <title>Rufibacter latericius sp. nov., isolated from water in Baiyang Lake.</title>
        <authorList>
            <person name="Yang Y."/>
        </authorList>
    </citation>
    <scope>NUCLEOTIDE SEQUENCE [LARGE SCALE GENOMIC DNA]</scope>
    <source>
        <strain evidence="4 5">R-22-1c-1</strain>
    </source>
</reference>
<dbReference type="AlphaFoldDB" id="A0A3M9MHH6"/>
<feature type="domain" description="Protein FecR C-terminal" evidence="3">
    <location>
        <begin position="285"/>
        <end position="349"/>
    </location>
</feature>
<dbReference type="Pfam" id="PF04773">
    <property type="entry name" value="FecR"/>
    <property type="match status" value="1"/>
</dbReference>
<dbReference type="PIRSF" id="PIRSF018266">
    <property type="entry name" value="FecR"/>
    <property type="match status" value="1"/>
</dbReference>
<dbReference type="RefSeq" id="WP_123128006.1">
    <property type="nucleotide sequence ID" value="NZ_RJJD01000010.1"/>
</dbReference>
<dbReference type="GO" id="GO:0016989">
    <property type="term" value="F:sigma factor antagonist activity"/>
    <property type="evidence" value="ECO:0007669"/>
    <property type="project" value="TreeGrafter"/>
</dbReference>
<dbReference type="PANTHER" id="PTHR30273:SF2">
    <property type="entry name" value="PROTEIN FECR"/>
    <property type="match status" value="1"/>
</dbReference>
<dbReference type="Proteomes" id="UP000272117">
    <property type="component" value="Unassembled WGS sequence"/>
</dbReference>
<dbReference type="Gene3D" id="3.55.50.30">
    <property type="match status" value="1"/>
</dbReference>
<protein>
    <submittedName>
        <fullName evidence="4">DUF4974 domain-containing protein</fullName>
    </submittedName>
</protein>
<comment type="caution">
    <text evidence="4">The sequence shown here is derived from an EMBL/GenBank/DDBJ whole genome shotgun (WGS) entry which is preliminary data.</text>
</comment>
<evidence type="ECO:0000259" key="3">
    <source>
        <dbReference type="Pfam" id="PF16344"/>
    </source>
</evidence>
<sequence>MTQTKLDNHENPEWVLMAKALRGELSDQEQLEFSAWLNEDEAHTQQWTEALEVWDEVGSEQNLTFQPNADAAWTKFCAKAEFTPETKIIPLIPDESPSYEAPAGEAIERQLFPWNTLYKYAAAFVLAVGLAWIGYLQFNNSSPNAWAQVATAAGERQLIYLPDSSKVTLNENSTLRYQTAFKGKERKVELVGEGFFEVRKNPEKPFIVKSGNAETRVLGTSFNVKALKAESEVSVAVVTGKVALSSLKSEKKVLLTPGFTGFLSANGQLDRKETEKATPATWRSLEFNNTSLKAVADQLEEYFNVSVEVPNQNLQACTFTGTFENPDLKEILSVLEASTDVKISRSEKGTYTLDGAGCR</sequence>
<dbReference type="PANTHER" id="PTHR30273">
    <property type="entry name" value="PERIPLASMIC SIGNAL SENSOR AND SIGMA FACTOR ACTIVATOR FECR-RELATED"/>
    <property type="match status" value="1"/>
</dbReference>
<proteinExistence type="predicted"/>
<keyword evidence="1" id="KW-0812">Transmembrane</keyword>
<keyword evidence="1" id="KW-0472">Membrane</keyword>
<evidence type="ECO:0000259" key="2">
    <source>
        <dbReference type="Pfam" id="PF04773"/>
    </source>
</evidence>
<keyword evidence="5" id="KW-1185">Reference proteome</keyword>
<dbReference type="InterPro" id="IPR012373">
    <property type="entry name" value="Ferrdict_sens_TM"/>
</dbReference>
<accession>A0A3M9MHH6</accession>
<dbReference type="Gene3D" id="2.60.120.1440">
    <property type="match status" value="1"/>
</dbReference>
<organism evidence="4 5">
    <name type="scientific">Rufibacter latericius</name>
    <dbReference type="NCBI Taxonomy" id="2487040"/>
    <lineage>
        <taxon>Bacteria</taxon>
        <taxon>Pseudomonadati</taxon>
        <taxon>Bacteroidota</taxon>
        <taxon>Cytophagia</taxon>
        <taxon>Cytophagales</taxon>
        <taxon>Hymenobacteraceae</taxon>
        <taxon>Rufibacter</taxon>
    </lineage>
</organism>
<dbReference type="Pfam" id="PF16344">
    <property type="entry name" value="FecR_C"/>
    <property type="match status" value="1"/>
</dbReference>
<dbReference type="InterPro" id="IPR032508">
    <property type="entry name" value="FecR_C"/>
</dbReference>
<keyword evidence="1" id="KW-1133">Transmembrane helix</keyword>
<dbReference type="InterPro" id="IPR006860">
    <property type="entry name" value="FecR"/>
</dbReference>
<evidence type="ECO:0000256" key="1">
    <source>
        <dbReference type="SAM" id="Phobius"/>
    </source>
</evidence>
<name>A0A3M9MHH6_9BACT</name>
<feature type="transmembrane region" description="Helical" evidence="1">
    <location>
        <begin position="117"/>
        <end position="135"/>
    </location>
</feature>
<evidence type="ECO:0000313" key="4">
    <source>
        <dbReference type="EMBL" id="RNI24976.1"/>
    </source>
</evidence>
<dbReference type="OrthoDB" id="1452822at2"/>
<gene>
    <name evidence="4" type="ORF">EFB08_16165</name>
</gene>
<feature type="domain" description="FecR protein" evidence="2">
    <location>
        <begin position="148"/>
        <end position="242"/>
    </location>
</feature>
<evidence type="ECO:0000313" key="5">
    <source>
        <dbReference type="Proteomes" id="UP000272117"/>
    </source>
</evidence>